<dbReference type="PROSITE" id="PS50014">
    <property type="entry name" value="BROMODOMAIN_2"/>
    <property type="match status" value="1"/>
</dbReference>
<dbReference type="PROSITE" id="PS01359">
    <property type="entry name" value="ZF_PHD_1"/>
    <property type="match status" value="1"/>
</dbReference>
<keyword evidence="7" id="KW-0804">Transcription</keyword>
<dbReference type="PRINTS" id="PR00503">
    <property type="entry name" value="BROMODOMAIN"/>
</dbReference>
<evidence type="ECO:0000256" key="2">
    <source>
        <dbReference type="ARBA" id="ARBA00022723"/>
    </source>
</evidence>
<keyword evidence="17" id="KW-0418">Kinase</keyword>
<dbReference type="Pfam" id="PF00628">
    <property type="entry name" value="PHD"/>
    <property type="match status" value="1"/>
</dbReference>
<dbReference type="InterPro" id="IPR013136">
    <property type="entry name" value="WSTF_Acf1_Cbp146"/>
</dbReference>
<feature type="domain" description="PHD-type" evidence="15">
    <location>
        <begin position="1260"/>
        <end position="1309"/>
    </location>
</feature>
<evidence type="ECO:0000256" key="6">
    <source>
        <dbReference type="ARBA" id="ARBA00023117"/>
    </source>
</evidence>
<feature type="region of interest" description="Disordered" evidence="13">
    <location>
        <begin position="768"/>
        <end position="817"/>
    </location>
</feature>
<dbReference type="InterPro" id="IPR001965">
    <property type="entry name" value="Znf_PHD"/>
</dbReference>
<dbReference type="PROSITE" id="PS50016">
    <property type="entry name" value="ZF_PHD_2"/>
    <property type="match status" value="1"/>
</dbReference>
<dbReference type="InterPro" id="IPR013083">
    <property type="entry name" value="Znf_RING/FYVE/PHD"/>
</dbReference>
<dbReference type="SUPFAM" id="SSF57903">
    <property type="entry name" value="FYVE/PHD zinc finger"/>
    <property type="match status" value="1"/>
</dbReference>
<feature type="coiled-coil region" evidence="12">
    <location>
        <begin position="830"/>
        <end position="859"/>
    </location>
</feature>
<dbReference type="InterPro" id="IPR028941">
    <property type="entry name" value="WHIM2_dom"/>
</dbReference>
<reference evidence="17" key="1">
    <citation type="journal article" date="2012" name="Nat. Genet.">
        <title>Whole-genome sequence of Schistosoma haematobium.</title>
        <authorList>
            <person name="Young N.D."/>
            <person name="Jex A.R."/>
            <person name="Li B."/>
            <person name="Liu S."/>
            <person name="Yang L."/>
            <person name="Xiong Z."/>
            <person name="Li Y."/>
            <person name="Cantacessi C."/>
            <person name="Hall R.S."/>
            <person name="Xu X."/>
            <person name="Chen F."/>
            <person name="Wu X."/>
            <person name="Zerlotini A."/>
            <person name="Oliveira G."/>
            <person name="Hofmann A."/>
            <person name="Zhang G."/>
            <person name="Fang X."/>
            <person name="Kang Y."/>
            <person name="Campbell B.E."/>
            <person name="Loukas A."/>
            <person name="Ranganathan S."/>
            <person name="Rollinson D."/>
            <person name="Rinaldi G."/>
            <person name="Brindley P.J."/>
            <person name="Yang H."/>
            <person name="Wang J."/>
            <person name="Wang J."/>
            <person name="Gasser R.B."/>
        </authorList>
    </citation>
    <scope>NUCLEOTIDE SEQUENCE [LARGE SCALE GENOMIC DNA]</scope>
</reference>
<dbReference type="InterPro" id="IPR047174">
    <property type="entry name" value="BAZ1B"/>
</dbReference>
<dbReference type="PROSITE" id="PS51136">
    <property type="entry name" value="WAC"/>
    <property type="match status" value="1"/>
</dbReference>
<dbReference type="CDD" id="cd15541">
    <property type="entry name" value="PHD_TIF1_like"/>
    <property type="match status" value="1"/>
</dbReference>
<feature type="region of interest" description="Disordered" evidence="13">
    <location>
        <begin position="1344"/>
        <end position="1441"/>
    </location>
</feature>
<evidence type="ECO:0000259" key="16">
    <source>
        <dbReference type="PROSITE" id="PS51136"/>
    </source>
</evidence>
<feature type="region of interest" description="Disordered" evidence="13">
    <location>
        <begin position="318"/>
        <end position="353"/>
    </location>
</feature>
<dbReference type="GO" id="GO:0140801">
    <property type="term" value="F:histone H2AXY142 kinase activity"/>
    <property type="evidence" value="ECO:0007669"/>
    <property type="project" value="InterPro"/>
</dbReference>
<dbReference type="PANTHER" id="PTHR46802">
    <property type="entry name" value="TYROSINE-PROTEIN KINASE BAZ1B"/>
    <property type="match status" value="1"/>
</dbReference>
<dbReference type="PANTHER" id="PTHR46802:SF1">
    <property type="entry name" value="TYROSINE-PROTEIN KINASE BAZ1B"/>
    <property type="match status" value="1"/>
</dbReference>
<gene>
    <name evidence="17" type="ORF">MS3_04380</name>
</gene>
<evidence type="ECO:0000256" key="7">
    <source>
        <dbReference type="ARBA" id="ARBA00023163"/>
    </source>
</evidence>
<dbReference type="Pfam" id="PF00439">
    <property type="entry name" value="Bromodomain"/>
    <property type="match status" value="1"/>
</dbReference>
<dbReference type="Gene3D" id="3.30.40.10">
    <property type="entry name" value="Zinc/RING finger domain, C3HC4 (zinc finger)"/>
    <property type="match status" value="1"/>
</dbReference>
<dbReference type="Gene3D" id="1.20.920.10">
    <property type="entry name" value="Bromodomain-like"/>
    <property type="match status" value="1"/>
</dbReference>
<comment type="subcellular location">
    <subcellularLocation>
        <location evidence="1 11">Nucleus</location>
    </subcellularLocation>
</comment>
<dbReference type="GO" id="GO:0042393">
    <property type="term" value="F:histone binding"/>
    <property type="evidence" value="ECO:0007669"/>
    <property type="project" value="TreeGrafter"/>
</dbReference>
<keyword evidence="17" id="KW-0808">Transferase</keyword>
<keyword evidence="6 9" id="KW-0103">Bromodomain</keyword>
<name>A0A094ZN51_SCHHA</name>
<evidence type="ECO:0000256" key="4">
    <source>
        <dbReference type="ARBA" id="ARBA00022833"/>
    </source>
</evidence>
<dbReference type="InterPro" id="IPR019787">
    <property type="entry name" value="Znf_PHD-finger"/>
</dbReference>
<dbReference type="Pfam" id="PF10537">
    <property type="entry name" value="WAC_Acf1_DNA_bd"/>
    <property type="match status" value="1"/>
</dbReference>
<feature type="compositionally biased region" description="Low complexity" evidence="13">
    <location>
        <begin position="779"/>
        <end position="797"/>
    </location>
</feature>
<keyword evidence="2" id="KW-0479">Metal-binding</keyword>
<dbReference type="InterPro" id="IPR036427">
    <property type="entry name" value="Bromodomain-like_sf"/>
</dbReference>
<keyword evidence="4" id="KW-0862">Zinc</keyword>
<feature type="compositionally biased region" description="Acidic residues" evidence="13">
    <location>
        <begin position="567"/>
        <end position="584"/>
    </location>
</feature>
<dbReference type="EMBL" id="KL250745">
    <property type="protein sequence ID" value="KGB36110.1"/>
    <property type="molecule type" value="Genomic_DNA"/>
</dbReference>
<evidence type="ECO:0000259" key="15">
    <source>
        <dbReference type="PROSITE" id="PS50016"/>
    </source>
</evidence>
<feature type="compositionally biased region" description="Polar residues" evidence="13">
    <location>
        <begin position="155"/>
        <end position="169"/>
    </location>
</feature>
<dbReference type="InterPro" id="IPR019786">
    <property type="entry name" value="Zinc_finger_PHD-type_CS"/>
</dbReference>
<feature type="region of interest" description="Disordered" evidence="13">
    <location>
        <begin position="155"/>
        <end position="178"/>
    </location>
</feature>
<evidence type="ECO:0000256" key="10">
    <source>
        <dbReference type="PROSITE-ProRule" id="PRU00146"/>
    </source>
</evidence>
<dbReference type="GO" id="GO:0008270">
    <property type="term" value="F:zinc ion binding"/>
    <property type="evidence" value="ECO:0007669"/>
    <property type="project" value="UniProtKB-KW"/>
</dbReference>
<keyword evidence="8 11" id="KW-0539">Nucleus</keyword>
<dbReference type="InterPro" id="IPR001487">
    <property type="entry name" value="Bromodomain"/>
</dbReference>
<feature type="domain" description="WAC" evidence="16">
    <location>
        <begin position="32"/>
        <end position="138"/>
    </location>
</feature>
<dbReference type="InterPro" id="IPR011011">
    <property type="entry name" value="Znf_FYVE_PHD"/>
</dbReference>
<dbReference type="SMART" id="SM00249">
    <property type="entry name" value="PHD"/>
    <property type="match status" value="1"/>
</dbReference>
<dbReference type="Pfam" id="PF15613">
    <property type="entry name" value="WSD"/>
    <property type="match status" value="1"/>
</dbReference>
<feature type="domain" description="Bromo" evidence="14">
    <location>
        <begin position="1452"/>
        <end position="1528"/>
    </location>
</feature>
<evidence type="ECO:0000256" key="1">
    <source>
        <dbReference type="ARBA" id="ARBA00004123"/>
    </source>
</evidence>
<evidence type="ECO:0000313" key="17">
    <source>
        <dbReference type="EMBL" id="KGB36110.1"/>
    </source>
</evidence>
<evidence type="ECO:0000256" key="8">
    <source>
        <dbReference type="ARBA" id="ARBA00023242"/>
    </source>
</evidence>
<evidence type="ECO:0000256" key="11">
    <source>
        <dbReference type="PROSITE-ProRule" id="PRU00475"/>
    </source>
</evidence>
<accession>A0A094ZN51</accession>
<dbReference type="GO" id="GO:0006974">
    <property type="term" value="P:DNA damage response"/>
    <property type="evidence" value="ECO:0007669"/>
    <property type="project" value="TreeGrafter"/>
</dbReference>
<keyword evidence="5" id="KW-0805">Transcription regulation</keyword>
<feature type="region of interest" description="Disordered" evidence="13">
    <location>
        <begin position="564"/>
        <end position="587"/>
    </location>
</feature>
<organism evidence="17">
    <name type="scientific">Schistosoma haematobium</name>
    <name type="common">Blood fluke</name>
    <dbReference type="NCBI Taxonomy" id="6185"/>
    <lineage>
        <taxon>Eukaryota</taxon>
        <taxon>Metazoa</taxon>
        <taxon>Spiralia</taxon>
        <taxon>Lophotrochozoa</taxon>
        <taxon>Platyhelminthes</taxon>
        <taxon>Trematoda</taxon>
        <taxon>Digenea</taxon>
        <taxon>Strigeidida</taxon>
        <taxon>Schistosomatoidea</taxon>
        <taxon>Schistosomatidae</taxon>
        <taxon>Schistosoma</taxon>
    </lineage>
</organism>
<dbReference type="SMART" id="SM00297">
    <property type="entry name" value="BROMO"/>
    <property type="match status" value="1"/>
</dbReference>
<evidence type="ECO:0000256" key="13">
    <source>
        <dbReference type="SAM" id="MobiDB-lite"/>
    </source>
</evidence>
<keyword evidence="3 10" id="KW-0863">Zinc-finger</keyword>
<dbReference type="STRING" id="6185.A0A094ZN51"/>
<feature type="compositionally biased region" description="Low complexity" evidence="13">
    <location>
        <begin position="1350"/>
        <end position="1361"/>
    </location>
</feature>
<evidence type="ECO:0000256" key="3">
    <source>
        <dbReference type="ARBA" id="ARBA00022771"/>
    </source>
</evidence>
<keyword evidence="12" id="KW-0175">Coiled coil</keyword>
<evidence type="ECO:0000256" key="12">
    <source>
        <dbReference type="SAM" id="Coils"/>
    </source>
</evidence>
<sequence length="1559" mass="177750">MPLISTKLHVLNPVWRKKKPRDTEQHEEPEPKPAFIVPETQEICTSAEELQRKITIYNENIWTCRVTGKPNLTYREALKTEATAIRTLKKCFPKFFEKTILERVHLSTLPLESLVHSCWTTIHEQFHIAEPVKLKVDSVSNTPIRGIIDDIIKSQTVPTPVPDNTSPNNSDKENVTKKNSPIKKNYAYSVKVLSDIPVVVHDVPACSIDRINRAPSKDHIKMFIRSHAMRYGPNFTGPWIVNEELLRRHKIPLKSPGCQVDKVKLKQMSKALEEEYFVRVMNSRRQSNGEGTSDDVTSSTPLNFKRIKRFSVLREDNTPKMLEENEDNLPLAQLKDRSQFKQSLEDSRKKKMKQSTLFQFGKKTPTKDEIPDKSAINRPKKNTNERCALPRVAQHLIKMFGEDRNNPAIETQIRLCAKFISDVDILKLPVELRDPVRSKKEAFAFKKKLLTMSPTQRKQALQEMKEKQKIERIHANKLLDDQHLMTALPQCSRLPEPSKLELPPSFNESLFGRLLGLTEFFHVFHSLLVEGSVDDTEVENPSENNVLSGFCRFPVESLVAGVGEPGYSDDDDDGNTDEEEEEAGLTESNAPLPKICIKSLRRLGLKRLLNAVTTNNPSAGAYRSLARPLSVLLRLVLRDEQIGKKRELGLKLAKFPVTPYTAPELLRLTLLNEIPSNHARTTILEQLRNHDAPVTDPNPFDQNSVTQLIHHLSNSDLHELFPEIRVIALEWAVDKIFDLDLIDDHIMACQRRAADAWQRKIQVLRDKNLRKKDKKDNANEANKATSNNNNSNNISTNQLDESKSKADTPTATADDITDSENDLASIVKRRRILAARAAIEKEEKENLERQRRLEMAQEHAEERAINTVSRLHDIRSTEAKCVLRNNPIGYDRYYRRVWYFRCSPDRLFLEANWASSSIMYSVDSFRKNESVPITTLSDETIPQPAHGFVKNGTLNSGTISSSWSNWYFYDRPEQLDELLNSLLTRGVRESHLKSQLLADGFLESLKKRWRSGLSNELVIKADTTNGTPINVEKHPSHKRDLPAGAALAGALLKNILDTEVRLRSGGLGGVPDFTKWQERLAQIQESYGIQQETLNVNLSSKPNLSALSSLCELPNKAGLAIALIEVAENIIPRFLNVPDLCTKSKFNSNQNGTNDCHDLKTPFPDHVPFCRFSSGEDSDASESNDRSQELEKAVLDPEAHELRTRAWMAAWRTEVQNARTLTRLNLLHVILWKARFSLIISSFNFIVVDNQISSRNIRHDTSCLVCSDSIGDLVLCSNCPNVFHLDCHDPPLHHIPRGDGWQCSVCRSNKKRSTITSYFQSRDYRRKTYQAIFKKRVVSPDERSDDELLNSTSFTRSTRSNNRSRRNIAMSDTDDEQQSSEASSDVDIRSNNQRPISRRRSASRSASALSSQLNKYPKRRRRHLSDQEDTSETEQMDEKSQSLCSHILDAVYKHKHSWPFRKPVDRSQVPDYYEIITDPIDLSMMRDWLSEGRYNTETTSAGLKKLVHDLGTMFYNAELYNAADSDVWLAGEQLEKFVKNQFAHINTDVIYSRPALGDA</sequence>
<evidence type="ECO:0000259" key="14">
    <source>
        <dbReference type="PROSITE" id="PS50014"/>
    </source>
</evidence>
<protein>
    <submittedName>
        <fullName evidence="17">Tyrosine-protein kinase BAZ1B</fullName>
    </submittedName>
</protein>
<proteinExistence type="predicted"/>
<dbReference type="GO" id="GO:0090535">
    <property type="term" value="C:WICH complex"/>
    <property type="evidence" value="ECO:0007669"/>
    <property type="project" value="InterPro"/>
</dbReference>
<evidence type="ECO:0000256" key="5">
    <source>
        <dbReference type="ARBA" id="ARBA00023015"/>
    </source>
</evidence>
<dbReference type="SUPFAM" id="SSF47370">
    <property type="entry name" value="Bromodomain"/>
    <property type="match status" value="1"/>
</dbReference>
<feature type="compositionally biased region" description="Basic and acidic residues" evidence="13">
    <location>
        <begin position="334"/>
        <end position="348"/>
    </location>
</feature>
<evidence type="ECO:0000256" key="9">
    <source>
        <dbReference type="PROSITE-ProRule" id="PRU00035"/>
    </source>
</evidence>